<proteinExistence type="predicted"/>
<evidence type="ECO:0000313" key="4">
    <source>
        <dbReference type="EMBL" id="KAG6793170.1"/>
    </source>
</evidence>
<gene>
    <name evidence="4" type="ORF">POTOM_002361</name>
</gene>
<evidence type="ECO:0000259" key="3">
    <source>
        <dbReference type="Pfam" id="PF11961"/>
    </source>
</evidence>
<protein>
    <recommendedName>
        <fullName evidence="6">DUF668 family protein</fullName>
    </recommendedName>
</protein>
<dbReference type="Pfam" id="PF05003">
    <property type="entry name" value="DUF668"/>
    <property type="match status" value="1"/>
</dbReference>
<comment type="caution">
    <text evidence="4">The sequence shown here is derived from an EMBL/GenBank/DDBJ whole genome shotgun (WGS) entry which is preliminary data.</text>
</comment>
<dbReference type="EMBL" id="JAAWWB010000001">
    <property type="protein sequence ID" value="KAG6793170.1"/>
    <property type="molecule type" value="Genomic_DNA"/>
</dbReference>
<evidence type="ECO:0000256" key="1">
    <source>
        <dbReference type="SAM" id="MobiDB-lite"/>
    </source>
</evidence>
<name>A0A8X8DJP0_POPTO</name>
<sequence>MGGAFSKKSHASNKKSNPYAKSKGNGVDSYCNKPHISSTQQVKERIEKKELQEANLKQRTKESFLYAKNDVGDEFYDGIPRYPSSSIKSRSIRRQAAVAKVSEVSSRISRAGTLGLGKAVEVLDTLGSSMTNLNPNIFASSVATKGNELGILAFEVANTVVKGSNLMQSLSIRSVSYLKEEVLPSEGVQNLISKDMDELLRIVAADKREELKVFSGEVVRFGNRCKDSQWHNLDRYFEKISRVQTPRKGLQEEAESIIELLTILVQYTAELYHELQILDKMEQEYQQREDATASNQKGESPTMLRTEIRNQRKRIQNVKKKSLWSRSLEEVMEKFVDIVHFLILEIGNAYGSFDDSIQDKESVSNPARLGPAGLSLHYANVVMQIDSLVSAIYVHHVKSHSAFCLSTILQNSQVARSSSMPSSSKDALYQNLLPGVKSALRSKLQSFHVKDELTITEIKDEMEKTLQWLVPMSINTAKAHHGFGWVGEWASIGSEPNRKSAAAAADIIRIETLHHADKEKTEAYILEQVLWLHHLVSKTKSVSGGGSTLGQKSNQKQKQELANAPELPDTIIMSDAPSLITNDQTILLEDNEQTERGMEESVLMSSRAKGKREEVFIKVARGEGEGDERGQGTGKVEDIGQNTIIRQCRYYWA</sequence>
<dbReference type="AlphaFoldDB" id="A0A8X8DJP0"/>
<reference evidence="4" key="1">
    <citation type="journal article" date="2020" name="bioRxiv">
        <title>Hybrid origin of Populus tomentosa Carr. identified through genome sequencing and phylogenomic analysis.</title>
        <authorList>
            <person name="An X."/>
            <person name="Gao K."/>
            <person name="Chen Z."/>
            <person name="Li J."/>
            <person name="Yang X."/>
            <person name="Yang X."/>
            <person name="Zhou J."/>
            <person name="Guo T."/>
            <person name="Zhao T."/>
            <person name="Huang S."/>
            <person name="Miao D."/>
            <person name="Khan W.U."/>
            <person name="Rao P."/>
            <person name="Ye M."/>
            <person name="Lei B."/>
            <person name="Liao W."/>
            <person name="Wang J."/>
            <person name="Ji L."/>
            <person name="Li Y."/>
            <person name="Guo B."/>
            <person name="Mustafa N.S."/>
            <person name="Li S."/>
            <person name="Yun Q."/>
            <person name="Keller S.R."/>
            <person name="Mao J."/>
            <person name="Zhang R."/>
            <person name="Strauss S.H."/>
        </authorList>
    </citation>
    <scope>NUCLEOTIDE SEQUENCE</scope>
    <source>
        <strain evidence="4">GM15</strain>
        <tissue evidence="4">Leaf</tissue>
    </source>
</reference>
<evidence type="ECO:0000259" key="2">
    <source>
        <dbReference type="Pfam" id="PF05003"/>
    </source>
</evidence>
<organism evidence="4 5">
    <name type="scientific">Populus tomentosa</name>
    <name type="common">Chinese white poplar</name>
    <dbReference type="NCBI Taxonomy" id="118781"/>
    <lineage>
        <taxon>Eukaryota</taxon>
        <taxon>Viridiplantae</taxon>
        <taxon>Streptophyta</taxon>
        <taxon>Embryophyta</taxon>
        <taxon>Tracheophyta</taxon>
        <taxon>Spermatophyta</taxon>
        <taxon>Magnoliopsida</taxon>
        <taxon>eudicotyledons</taxon>
        <taxon>Gunneridae</taxon>
        <taxon>Pentapetalae</taxon>
        <taxon>rosids</taxon>
        <taxon>fabids</taxon>
        <taxon>Malpighiales</taxon>
        <taxon>Salicaceae</taxon>
        <taxon>Saliceae</taxon>
        <taxon>Populus</taxon>
    </lineage>
</organism>
<accession>A0A8X8DJP0</accession>
<dbReference type="OrthoDB" id="2020544at2759"/>
<dbReference type="InterPro" id="IPR021864">
    <property type="entry name" value="DUF3475"/>
</dbReference>
<evidence type="ECO:0008006" key="6">
    <source>
        <dbReference type="Google" id="ProtNLM"/>
    </source>
</evidence>
<dbReference type="PANTHER" id="PTHR31730:SF2">
    <property type="entry name" value="PROTEIN PSK SIMULATOR 3"/>
    <property type="match status" value="1"/>
</dbReference>
<feature type="region of interest" description="Disordered" evidence="1">
    <location>
        <begin position="1"/>
        <end position="44"/>
    </location>
</feature>
<dbReference type="Proteomes" id="UP000886885">
    <property type="component" value="Chromosome 1A"/>
</dbReference>
<feature type="region of interest" description="Disordered" evidence="1">
    <location>
        <begin position="542"/>
        <end position="568"/>
    </location>
</feature>
<feature type="domain" description="DUF668" evidence="2">
    <location>
        <begin position="368"/>
        <end position="478"/>
    </location>
</feature>
<evidence type="ECO:0000313" key="5">
    <source>
        <dbReference type="Proteomes" id="UP000886885"/>
    </source>
</evidence>
<dbReference type="PANTHER" id="PTHR31730">
    <property type="entry name" value="OS01G0873900 PROTEIN"/>
    <property type="match status" value="1"/>
</dbReference>
<keyword evidence="5" id="KW-1185">Reference proteome</keyword>
<feature type="domain" description="DUF3475" evidence="3">
    <location>
        <begin position="151"/>
        <end position="207"/>
    </location>
</feature>
<dbReference type="InterPro" id="IPR045021">
    <property type="entry name" value="PSI1/2/3"/>
</dbReference>
<dbReference type="Pfam" id="PF11961">
    <property type="entry name" value="DUF3475"/>
    <property type="match status" value="1"/>
</dbReference>
<dbReference type="GO" id="GO:0045927">
    <property type="term" value="P:positive regulation of growth"/>
    <property type="evidence" value="ECO:0007669"/>
    <property type="project" value="InterPro"/>
</dbReference>
<dbReference type="InterPro" id="IPR007700">
    <property type="entry name" value="DUF668"/>
</dbReference>